<dbReference type="Proteomes" id="UP000790833">
    <property type="component" value="Unassembled WGS sequence"/>
</dbReference>
<evidence type="ECO:0000259" key="4">
    <source>
        <dbReference type="SMART" id="SM01403"/>
    </source>
</evidence>
<name>A0A9P7VEL9_9ASCO</name>
<evidence type="ECO:0000256" key="3">
    <source>
        <dbReference type="ARBA" id="ARBA00023274"/>
    </source>
</evidence>
<keyword evidence="3" id="KW-0687">Ribonucleoprotein</keyword>
<proteinExistence type="inferred from homology"/>
<protein>
    <submittedName>
        <fullName evidence="5">Mitochondrial 37S ribosomal protein rsm10</fullName>
    </submittedName>
</protein>
<dbReference type="Pfam" id="PF00338">
    <property type="entry name" value="Ribosomal_S10"/>
    <property type="match status" value="1"/>
</dbReference>
<dbReference type="OrthoDB" id="366214at2759"/>
<dbReference type="GO" id="GO:0003735">
    <property type="term" value="F:structural constituent of ribosome"/>
    <property type="evidence" value="ECO:0007669"/>
    <property type="project" value="InterPro"/>
</dbReference>
<dbReference type="GO" id="GO:1990904">
    <property type="term" value="C:ribonucleoprotein complex"/>
    <property type="evidence" value="ECO:0007669"/>
    <property type="project" value="UniProtKB-KW"/>
</dbReference>
<gene>
    <name evidence="5" type="primary">RSM10</name>
    <name evidence="5" type="ORF">KQ657_000272</name>
</gene>
<dbReference type="SUPFAM" id="SSF54999">
    <property type="entry name" value="Ribosomal protein S10"/>
    <property type="match status" value="1"/>
</dbReference>
<dbReference type="GO" id="GO:0006412">
    <property type="term" value="P:translation"/>
    <property type="evidence" value="ECO:0007669"/>
    <property type="project" value="InterPro"/>
</dbReference>
<evidence type="ECO:0000313" key="6">
    <source>
        <dbReference type="Proteomes" id="UP000790833"/>
    </source>
</evidence>
<dbReference type="AlphaFoldDB" id="A0A9P7VEL9"/>
<dbReference type="RefSeq" id="XP_043051802.1">
    <property type="nucleotide sequence ID" value="XM_043191125.1"/>
</dbReference>
<reference evidence="5" key="1">
    <citation type="submission" date="2021-03" db="EMBL/GenBank/DDBJ databases">
        <authorList>
            <person name="Palmer J.M."/>
        </authorList>
    </citation>
    <scope>NUCLEOTIDE SEQUENCE</scope>
    <source>
        <strain evidence="5">ARV_011</strain>
    </source>
</reference>
<dbReference type="GeneID" id="66113646"/>
<comment type="caution">
    <text evidence="5">The sequence shown here is derived from an EMBL/GenBank/DDBJ whole genome shotgun (WGS) entry which is preliminary data.</text>
</comment>
<dbReference type="InterPro" id="IPR036838">
    <property type="entry name" value="Ribosomal_uS10_dom_sf"/>
</dbReference>
<evidence type="ECO:0000256" key="2">
    <source>
        <dbReference type="ARBA" id="ARBA00022980"/>
    </source>
</evidence>
<comment type="similarity">
    <text evidence="1">Belongs to the universal ribosomal protein uS10 family.</text>
</comment>
<dbReference type="PANTHER" id="PTHR11700">
    <property type="entry name" value="30S RIBOSOMAL PROTEIN S10 FAMILY MEMBER"/>
    <property type="match status" value="1"/>
</dbReference>
<evidence type="ECO:0000256" key="1">
    <source>
        <dbReference type="ARBA" id="ARBA00007102"/>
    </source>
</evidence>
<feature type="domain" description="Small ribosomal subunit protein uS10" evidence="4">
    <location>
        <begin position="107"/>
        <end position="204"/>
    </location>
</feature>
<dbReference type="EMBL" id="JAHMUF010000001">
    <property type="protein sequence ID" value="KAG7196257.1"/>
    <property type="molecule type" value="Genomic_DNA"/>
</dbReference>
<evidence type="ECO:0000313" key="5">
    <source>
        <dbReference type="EMBL" id="KAG7196257.1"/>
    </source>
</evidence>
<dbReference type="InterPro" id="IPR001848">
    <property type="entry name" value="Ribosomal_uS10"/>
</dbReference>
<dbReference type="SMART" id="SM01403">
    <property type="entry name" value="Ribosomal_S10"/>
    <property type="match status" value="1"/>
</dbReference>
<keyword evidence="2 5" id="KW-0689">Ribosomal protein</keyword>
<accession>A0A9P7VEL9</accession>
<organism evidence="5 6">
    <name type="scientific">Scheffersomyces spartinae</name>
    <dbReference type="NCBI Taxonomy" id="45513"/>
    <lineage>
        <taxon>Eukaryota</taxon>
        <taxon>Fungi</taxon>
        <taxon>Dikarya</taxon>
        <taxon>Ascomycota</taxon>
        <taxon>Saccharomycotina</taxon>
        <taxon>Pichiomycetes</taxon>
        <taxon>Debaryomycetaceae</taxon>
        <taxon>Scheffersomyces</taxon>
    </lineage>
</organism>
<dbReference type="GO" id="GO:0005840">
    <property type="term" value="C:ribosome"/>
    <property type="evidence" value="ECO:0007669"/>
    <property type="project" value="UniProtKB-KW"/>
</dbReference>
<dbReference type="Gene3D" id="3.30.70.600">
    <property type="entry name" value="Ribosomal protein S10 domain"/>
    <property type="match status" value="1"/>
</dbReference>
<keyword evidence="6" id="KW-1185">Reference proteome</keyword>
<sequence>MLGRLSGSALCVRGIRTFSSSVAVLSGGQRKFQTPQEFVQLKATEAAQDQQFKEHLLHEAANTEYKPKTIRGNDINPVSKRPVPLNVELLQYEPIQLPKTHGHKVAVLKFRGYDKSELSRAGEFALRSAFFLGIPTLKLANAKTEKRLYTVIKSPFAQAKLKQNFHRVTYNRYVVAYDANPEIVDLWLSYINKHAIEGINYSAELYTQEGLDYATQLENLALTDMALPEAYADLDDPIASKVEELLQSQTFSKLLEKE</sequence>
<dbReference type="InterPro" id="IPR027486">
    <property type="entry name" value="Ribosomal_uS10_dom"/>
</dbReference>